<evidence type="ECO:0000259" key="1">
    <source>
        <dbReference type="SMART" id="SM00507"/>
    </source>
</evidence>
<dbReference type="GO" id="GO:0004519">
    <property type="term" value="F:endonuclease activity"/>
    <property type="evidence" value="ECO:0007669"/>
    <property type="project" value="UniProtKB-KW"/>
</dbReference>
<keyword evidence="2" id="KW-0378">Hydrolase</keyword>
<dbReference type="GeneID" id="67442247"/>
<dbReference type="InterPro" id="IPR003615">
    <property type="entry name" value="HNH_nuc"/>
</dbReference>
<protein>
    <submittedName>
        <fullName evidence="2">HNH endonuclease</fullName>
    </submittedName>
</protein>
<feature type="domain" description="HNH nuclease" evidence="1">
    <location>
        <begin position="81"/>
        <end position="136"/>
    </location>
</feature>
<keyword evidence="3" id="KW-1185">Reference proteome</keyword>
<evidence type="ECO:0000313" key="2">
    <source>
        <dbReference type="EMBL" id="QYX73459.1"/>
    </source>
</evidence>
<keyword evidence="2" id="KW-0255">Endonuclease</keyword>
<accession>A0ABX8XD87</accession>
<evidence type="ECO:0000313" key="3">
    <source>
        <dbReference type="Proteomes" id="UP000827084"/>
    </source>
</evidence>
<proteinExistence type="predicted"/>
<gene>
    <name evidence="2" type="ORF">K3G22_03275</name>
</gene>
<dbReference type="InterPro" id="IPR002711">
    <property type="entry name" value="HNH"/>
</dbReference>
<sequence>MFTVTYHDDSRRTNKYKTESGALRAVWKWLRSEEIAGKGHYAIVIGPSITEPRVISQWSELPFSEQPNEVNFLQTTEWRQLRRKAFELYGNYCACCGKTPKNGVVLHVDHIKPRSLRPDLESDITNLQILCDGCNQEKSNIYERKWR</sequence>
<organism evidence="2 3">
    <name type="scientific">Shewanella putrefaciens</name>
    <name type="common">Pseudomonas putrefaciens</name>
    <dbReference type="NCBI Taxonomy" id="24"/>
    <lineage>
        <taxon>Bacteria</taxon>
        <taxon>Pseudomonadati</taxon>
        <taxon>Pseudomonadota</taxon>
        <taxon>Gammaproteobacteria</taxon>
        <taxon>Alteromonadales</taxon>
        <taxon>Shewanellaceae</taxon>
        <taxon>Shewanella</taxon>
    </lineage>
</organism>
<dbReference type="SMART" id="SM00507">
    <property type="entry name" value="HNHc"/>
    <property type="match status" value="1"/>
</dbReference>
<dbReference type="RefSeq" id="WP_025007895.1">
    <property type="nucleotide sequence ID" value="NZ_BMPK01000004.1"/>
</dbReference>
<dbReference type="Pfam" id="PF01844">
    <property type="entry name" value="HNH"/>
    <property type="match status" value="1"/>
</dbReference>
<dbReference type="EMBL" id="CP080635">
    <property type="protein sequence ID" value="QYX73459.1"/>
    <property type="molecule type" value="Genomic_DNA"/>
</dbReference>
<name>A0ABX8XD87_SHEPU</name>
<dbReference type="Proteomes" id="UP000827084">
    <property type="component" value="Chromosome"/>
</dbReference>
<keyword evidence="2" id="KW-0540">Nuclease</keyword>
<reference evidence="2 3" key="1">
    <citation type="submission" date="2021-08" db="EMBL/GenBank/DDBJ databases">
        <title>Shewanella putrefaciens YZ-J, complete genome.</title>
        <authorList>
            <person name="Yi Z."/>
        </authorList>
    </citation>
    <scope>NUCLEOTIDE SEQUENCE [LARGE SCALE GENOMIC DNA]</scope>
    <source>
        <strain evidence="2 3">YZ-J</strain>
    </source>
</reference>
<dbReference type="CDD" id="cd00085">
    <property type="entry name" value="HNHc"/>
    <property type="match status" value="1"/>
</dbReference>
<dbReference type="Gene3D" id="1.10.30.50">
    <property type="match status" value="1"/>
</dbReference>